<evidence type="ECO:0000256" key="1">
    <source>
        <dbReference type="ARBA" id="ARBA00008668"/>
    </source>
</evidence>
<dbReference type="Pfam" id="PF00657">
    <property type="entry name" value="Lipase_GDSL"/>
    <property type="match status" value="1"/>
</dbReference>
<keyword evidence="8" id="KW-1267">Proteomics identification</keyword>
<evidence type="ECO:0000256" key="3">
    <source>
        <dbReference type="ARBA" id="ARBA00022801"/>
    </source>
</evidence>
<feature type="region of interest" description="Disordered" evidence="5">
    <location>
        <begin position="333"/>
        <end position="369"/>
    </location>
</feature>
<dbReference type="GO" id="GO:0016788">
    <property type="term" value="F:hydrolase activity, acting on ester bonds"/>
    <property type="evidence" value="ECO:0007669"/>
    <property type="project" value="InterPro"/>
</dbReference>
<dbReference type="FunCoup" id="A0A0P0V5X7">
    <property type="interactions" value="116"/>
</dbReference>
<dbReference type="PANTHER" id="PTHR22835">
    <property type="entry name" value="ZINC FINGER FYVE DOMAIN CONTAINING PROTEIN"/>
    <property type="match status" value="1"/>
</dbReference>
<comment type="similarity">
    <text evidence="1">Belongs to the 'GDSL' lipolytic enzyme family.</text>
</comment>
<evidence type="ECO:0000313" key="7">
    <source>
        <dbReference type="Proteomes" id="UP000059680"/>
    </source>
</evidence>
<reference evidence="6 7" key="3">
    <citation type="journal article" date="2013" name="Rice">
        <title>Improvement of the Oryza sativa Nipponbare reference genome using next generation sequence and optical map data.</title>
        <authorList>
            <person name="Kawahara Y."/>
            <person name="de la Bastide M."/>
            <person name="Hamilton J.P."/>
            <person name="Kanamori H."/>
            <person name="McCombie W.R."/>
            <person name="Ouyang S."/>
            <person name="Schwartz D.C."/>
            <person name="Tanaka T."/>
            <person name="Wu J."/>
            <person name="Zhou S."/>
            <person name="Childs K.L."/>
            <person name="Davidson R.M."/>
            <person name="Lin H."/>
            <person name="Quesada-Ocampo L."/>
            <person name="Vaillancourt B."/>
            <person name="Sakai H."/>
            <person name="Lee S.S."/>
            <person name="Kim J."/>
            <person name="Numa H."/>
            <person name="Itoh T."/>
            <person name="Buell C.R."/>
            <person name="Matsumoto T."/>
        </authorList>
    </citation>
    <scope>NUCLEOTIDE SEQUENCE [LARGE SCALE GENOMIC DNA]</scope>
    <source>
        <strain evidence="7">cv. Nipponbare</strain>
    </source>
</reference>
<evidence type="ECO:0000256" key="2">
    <source>
        <dbReference type="ARBA" id="ARBA00022729"/>
    </source>
</evidence>
<feature type="compositionally biased region" description="Basic and acidic residues" evidence="5">
    <location>
        <begin position="355"/>
        <end position="369"/>
    </location>
</feature>
<dbReference type="Gramene" id="Os01t0650900-00">
    <property type="protein sequence ID" value="Os01t0650900-00"/>
    <property type="gene ID" value="Os01g0650900"/>
</dbReference>
<dbReference type="STRING" id="39947.A0A0P0V5X7"/>
<sequence>MESLIRRHGGRRAVSPSSSAAAASFILLLCAVVLLNTHVALCGCYKRIFSFGDSIIDTGNFVYLTGNGPSQFKELPYGMTYFNRPSGRICDGRVLVDFYAQALNLSLLPPSIPEEGSGQFENGANFAVLASTALGPDYFKTKYNFSLPVPYCLDNQLASFKKVLGRIAPGVDATKSLLGESLIVMGEIGGNDYNFWFTARQPRETARQYLPDVIGRIGAAVQEVINLGAKTVLVPGNFPFGCAPEYLQGFQSSNTSDYDATGCIAWFNDFSRQHNQALVQEVARLRSQNPGVRLIYADYYGAALEFFKNPKNYGEHAINPIYLLRRRRPVPHRHDVQQDSQGLGVPGQLRQLGRRPHDGEGLQHHRRRGVEQALRRRSVALLEDLAGIRAWL</sequence>
<keyword evidence="3" id="KW-0378">Hydrolase</keyword>
<dbReference type="Proteomes" id="UP000059680">
    <property type="component" value="Chromosome 1"/>
</dbReference>
<dbReference type="CDD" id="cd01837">
    <property type="entry name" value="SGNH_plant_lipase_like"/>
    <property type="match status" value="1"/>
</dbReference>
<evidence type="ECO:0007829" key="8">
    <source>
        <dbReference type="ProteomicsDB" id="A0A0P0V5X7"/>
    </source>
</evidence>
<dbReference type="EMBL" id="AP014957">
    <property type="protein sequence ID" value="BAS73443.1"/>
    <property type="molecule type" value="Genomic_DNA"/>
</dbReference>
<proteinExistence type="evidence at protein level"/>
<keyword evidence="7" id="KW-1185">Reference proteome</keyword>
<dbReference type="Gene3D" id="3.40.50.1110">
    <property type="entry name" value="SGNH hydrolase"/>
    <property type="match status" value="1"/>
</dbReference>
<dbReference type="InterPro" id="IPR036514">
    <property type="entry name" value="SGNH_hydro_sf"/>
</dbReference>
<organism evidence="6 7">
    <name type="scientific">Oryza sativa subsp. japonica</name>
    <name type="common">Rice</name>
    <dbReference type="NCBI Taxonomy" id="39947"/>
    <lineage>
        <taxon>Eukaryota</taxon>
        <taxon>Viridiplantae</taxon>
        <taxon>Streptophyta</taxon>
        <taxon>Embryophyta</taxon>
        <taxon>Tracheophyta</taxon>
        <taxon>Spermatophyta</taxon>
        <taxon>Magnoliopsida</taxon>
        <taxon>Liliopsida</taxon>
        <taxon>Poales</taxon>
        <taxon>Poaceae</taxon>
        <taxon>BOP clade</taxon>
        <taxon>Oryzoideae</taxon>
        <taxon>Oryzeae</taxon>
        <taxon>Oryzinae</taxon>
        <taxon>Oryza</taxon>
        <taxon>Oryza sativa</taxon>
    </lineage>
</organism>
<protein>
    <submittedName>
        <fullName evidence="6">Os01g0650900 protein</fullName>
    </submittedName>
</protein>
<evidence type="ECO:0000313" key="6">
    <source>
        <dbReference type="EMBL" id="BAS73443.1"/>
    </source>
</evidence>
<reference evidence="7" key="1">
    <citation type="journal article" date="2005" name="Nature">
        <title>The map-based sequence of the rice genome.</title>
        <authorList>
            <consortium name="International rice genome sequencing project (IRGSP)"/>
            <person name="Matsumoto T."/>
            <person name="Wu J."/>
            <person name="Kanamori H."/>
            <person name="Katayose Y."/>
            <person name="Fujisawa M."/>
            <person name="Namiki N."/>
            <person name="Mizuno H."/>
            <person name="Yamamoto K."/>
            <person name="Antonio B.A."/>
            <person name="Baba T."/>
            <person name="Sakata K."/>
            <person name="Nagamura Y."/>
            <person name="Aoki H."/>
            <person name="Arikawa K."/>
            <person name="Arita K."/>
            <person name="Bito T."/>
            <person name="Chiden Y."/>
            <person name="Fujitsuka N."/>
            <person name="Fukunaka R."/>
            <person name="Hamada M."/>
            <person name="Harada C."/>
            <person name="Hayashi A."/>
            <person name="Hijishita S."/>
            <person name="Honda M."/>
            <person name="Hosokawa S."/>
            <person name="Ichikawa Y."/>
            <person name="Idonuma A."/>
            <person name="Iijima M."/>
            <person name="Ikeda M."/>
            <person name="Ikeno M."/>
            <person name="Ito K."/>
            <person name="Ito S."/>
            <person name="Ito T."/>
            <person name="Ito Y."/>
            <person name="Ito Y."/>
            <person name="Iwabuchi A."/>
            <person name="Kamiya K."/>
            <person name="Karasawa W."/>
            <person name="Kurita K."/>
            <person name="Katagiri S."/>
            <person name="Kikuta A."/>
            <person name="Kobayashi H."/>
            <person name="Kobayashi N."/>
            <person name="Machita K."/>
            <person name="Maehara T."/>
            <person name="Masukawa M."/>
            <person name="Mizubayashi T."/>
            <person name="Mukai Y."/>
            <person name="Nagasaki H."/>
            <person name="Nagata Y."/>
            <person name="Naito S."/>
            <person name="Nakashima M."/>
            <person name="Nakama Y."/>
            <person name="Nakamichi Y."/>
            <person name="Nakamura M."/>
            <person name="Meguro A."/>
            <person name="Negishi M."/>
            <person name="Ohta I."/>
            <person name="Ohta T."/>
            <person name="Okamoto M."/>
            <person name="Ono N."/>
            <person name="Saji S."/>
            <person name="Sakaguchi M."/>
            <person name="Sakai K."/>
            <person name="Shibata M."/>
            <person name="Shimokawa T."/>
            <person name="Song J."/>
            <person name="Takazaki Y."/>
            <person name="Terasawa K."/>
            <person name="Tsugane M."/>
            <person name="Tsuji K."/>
            <person name="Ueda S."/>
            <person name="Waki K."/>
            <person name="Yamagata H."/>
            <person name="Yamamoto M."/>
            <person name="Yamamoto S."/>
            <person name="Yamane H."/>
            <person name="Yoshiki S."/>
            <person name="Yoshihara R."/>
            <person name="Yukawa K."/>
            <person name="Zhong H."/>
            <person name="Yano M."/>
            <person name="Yuan Q."/>
            <person name="Ouyang S."/>
            <person name="Liu J."/>
            <person name="Jones K.M."/>
            <person name="Gansberger K."/>
            <person name="Moffat K."/>
            <person name="Hill J."/>
            <person name="Bera J."/>
            <person name="Fadrosh D."/>
            <person name="Jin S."/>
            <person name="Johri S."/>
            <person name="Kim M."/>
            <person name="Overton L."/>
            <person name="Reardon M."/>
            <person name="Tsitrin T."/>
            <person name="Vuong H."/>
            <person name="Weaver B."/>
            <person name="Ciecko A."/>
            <person name="Tallon L."/>
            <person name="Jackson J."/>
            <person name="Pai G."/>
            <person name="Aken S.V."/>
            <person name="Utterback T."/>
            <person name="Reidmuller S."/>
            <person name="Feldblyum T."/>
            <person name="Hsiao J."/>
            <person name="Zismann V."/>
            <person name="Iobst S."/>
            <person name="de Vazeille A.R."/>
            <person name="Buell C.R."/>
            <person name="Ying K."/>
            <person name="Li Y."/>
            <person name="Lu T."/>
            <person name="Huang Y."/>
            <person name="Zhao Q."/>
            <person name="Feng Q."/>
            <person name="Zhang L."/>
            <person name="Zhu J."/>
            <person name="Weng Q."/>
            <person name="Mu J."/>
            <person name="Lu Y."/>
            <person name="Fan D."/>
            <person name="Liu Y."/>
            <person name="Guan J."/>
            <person name="Zhang Y."/>
            <person name="Yu S."/>
            <person name="Liu X."/>
            <person name="Zhang Y."/>
            <person name="Hong G."/>
            <person name="Han B."/>
            <person name="Choisne N."/>
            <person name="Demange N."/>
            <person name="Orjeda G."/>
            <person name="Samain S."/>
            <person name="Cattolico L."/>
            <person name="Pelletier E."/>
            <person name="Couloux A."/>
            <person name="Segurens B."/>
            <person name="Wincker P."/>
            <person name="D'Hont A."/>
            <person name="Scarpelli C."/>
            <person name="Weissenbach J."/>
            <person name="Salanoubat M."/>
            <person name="Quetier F."/>
            <person name="Yu Y."/>
            <person name="Kim H.R."/>
            <person name="Rambo T."/>
            <person name="Currie J."/>
            <person name="Collura K."/>
            <person name="Luo M."/>
            <person name="Yang T."/>
            <person name="Ammiraju J.S.S."/>
            <person name="Engler F."/>
            <person name="Soderlund C."/>
            <person name="Wing R.A."/>
            <person name="Palmer L.E."/>
            <person name="de la Bastide M."/>
            <person name="Spiegel L."/>
            <person name="Nascimento L."/>
            <person name="Zutavern T."/>
            <person name="O'Shaughnessy A."/>
            <person name="Dike S."/>
            <person name="Dedhia N."/>
            <person name="Preston R."/>
            <person name="Balija V."/>
            <person name="McCombie W.R."/>
            <person name="Chow T."/>
            <person name="Chen H."/>
            <person name="Chung M."/>
            <person name="Chen C."/>
            <person name="Shaw J."/>
            <person name="Wu H."/>
            <person name="Hsiao K."/>
            <person name="Chao Y."/>
            <person name="Chu M."/>
            <person name="Cheng C."/>
            <person name="Hour A."/>
            <person name="Lee P."/>
            <person name="Lin S."/>
            <person name="Lin Y."/>
            <person name="Liou J."/>
            <person name="Liu S."/>
            <person name="Hsing Y."/>
            <person name="Raghuvanshi S."/>
            <person name="Mohanty A."/>
            <person name="Bharti A.K."/>
            <person name="Gaur A."/>
            <person name="Gupta V."/>
            <person name="Kumar D."/>
            <person name="Ravi V."/>
            <person name="Vij S."/>
            <person name="Kapur A."/>
            <person name="Khurana P."/>
            <person name="Khurana P."/>
            <person name="Khurana J.P."/>
            <person name="Tyagi A.K."/>
            <person name="Gaikwad K."/>
            <person name="Singh A."/>
            <person name="Dalal V."/>
            <person name="Srivastava S."/>
            <person name="Dixit A."/>
            <person name="Pal A.K."/>
            <person name="Ghazi I.A."/>
            <person name="Yadav M."/>
            <person name="Pandit A."/>
            <person name="Bhargava A."/>
            <person name="Sureshbabu K."/>
            <person name="Batra K."/>
            <person name="Sharma T.R."/>
            <person name="Mohapatra T."/>
            <person name="Singh N.K."/>
            <person name="Messing J."/>
            <person name="Nelson A.B."/>
            <person name="Fuks G."/>
            <person name="Kavchok S."/>
            <person name="Keizer G."/>
            <person name="Linton E."/>
            <person name="Llaca V."/>
            <person name="Song R."/>
            <person name="Tanyolac B."/>
            <person name="Young S."/>
            <person name="Ho-Il K."/>
            <person name="Hahn J.H."/>
            <person name="Sangsakoo G."/>
            <person name="Vanavichit A."/>
            <person name="de Mattos Luiz.A.T."/>
            <person name="Zimmer P.D."/>
            <person name="Malone G."/>
            <person name="Dellagostin O."/>
            <person name="de Oliveira A.C."/>
            <person name="Bevan M."/>
            <person name="Bancroft I."/>
            <person name="Minx P."/>
            <person name="Cordum H."/>
            <person name="Wilson R."/>
            <person name="Cheng Z."/>
            <person name="Jin W."/>
            <person name="Jiang J."/>
            <person name="Leong S.A."/>
            <person name="Iwama H."/>
            <person name="Gojobori T."/>
            <person name="Itoh T."/>
            <person name="Niimura Y."/>
            <person name="Fujii Y."/>
            <person name="Habara T."/>
            <person name="Sakai H."/>
            <person name="Sato Y."/>
            <person name="Wilson G."/>
            <person name="Kumar K."/>
            <person name="McCouch S."/>
            <person name="Juretic N."/>
            <person name="Hoen D."/>
            <person name="Wright S."/>
            <person name="Bruskiewich R."/>
            <person name="Bureau T."/>
            <person name="Miyao A."/>
            <person name="Hirochika H."/>
            <person name="Nishikawa T."/>
            <person name="Kadowaki K."/>
            <person name="Sugiura M."/>
            <person name="Burr B."/>
            <person name="Sasaki T."/>
        </authorList>
    </citation>
    <scope>NUCLEOTIDE SEQUENCE [LARGE SCALE GENOMIC DNA]</scope>
    <source>
        <strain evidence="7">cv. Nipponbare</strain>
    </source>
</reference>
<reference evidence="6 7" key="2">
    <citation type="journal article" date="2013" name="Plant Cell Physiol.">
        <title>Rice Annotation Project Database (RAP-DB): an integrative and interactive database for rice genomics.</title>
        <authorList>
            <person name="Sakai H."/>
            <person name="Lee S.S."/>
            <person name="Tanaka T."/>
            <person name="Numa H."/>
            <person name="Kim J."/>
            <person name="Kawahara Y."/>
            <person name="Wakimoto H."/>
            <person name="Yang C.C."/>
            <person name="Iwamoto M."/>
            <person name="Abe T."/>
            <person name="Yamada Y."/>
            <person name="Muto A."/>
            <person name="Inokuchi H."/>
            <person name="Ikemura T."/>
            <person name="Matsumoto T."/>
            <person name="Sasaki T."/>
            <person name="Itoh T."/>
        </authorList>
    </citation>
    <scope>NUCLEOTIDE SEQUENCE [LARGE SCALE GENOMIC DNA]</scope>
    <source>
        <strain evidence="7">cv. Nipponbare</strain>
    </source>
</reference>
<name>A0A0P0V5X7_ORYSJ</name>
<evidence type="ECO:0000256" key="5">
    <source>
        <dbReference type="SAM" id="MobiDB-lite"/>
    </source>
</evidence>
<dbReference type="InterPro" id="IPR035669">
    <property type="entry name" value="SGNH_plant_lipase-like"/>
</dbReference>
<keyword evidence="4" id="KW-0325">Glycoprotein</keyword>
<dbReference type="SMR" id="A0A0P0V5X7"/>
<gene>
    <name evidence="6" type="ordered locus">Os01g0650900</name>
    <name evidence="6" type="ORF">OSNPB_010650900</name>
</gene>
<dbReference type="PANTHER" id="PTHR22835:SF241">
    <property type="entry name" value="OS01G0650900 PROTEIN"/>
    <property type="match status" value="1"/>
</dbReference>
<accession>A0A0P0V5X7</accession>
<dbReference type="AlphaFoldDB" id="A0A0P0V5X7"/>
<dbReference type="InterPro" id="IPR001087">
    <property type="entry name" value="GDSL"/>
</dbReference>
<dbReference type="OMA" id="CLVWFNE"/>
<dbReference type="PaxDb" id="39947-A0A0P0V5X7"/>
<dbReference type="eggNOG" id="ENOG502QSMM">
    <property type="taxonomic scope" value="Eukaryota"/>
</dbReference>
<evidence type="ECO:0000256" key="4">
    <source>
        <dbReference type="ARBA" id="ARBA00023180"/>
    </source>
</evidence>
<keyword evidence="2" id="KW-0732">Signal</keyword>
<dbReference type="InParanoid" id="A0A0P0V5X7"/>